<dbReference type="GO" id="GO:0045503">
    <property type="term" value="F:dynein light chain binding"/>
    <property type="evidence" value="ECO:0007669"/>
    <property type="project" value="TreeGrafter"/>
</dbReference>
<keyword evidence="7" id="KW-1185">Reference proteome</keyword>
<dbReference type="InterPro" id="IPR001680">
    <property type="entry name" value="WD40_rpt"/>
</dbReference>
<keyword evidence="3 5" id="KW-0853">WD repeat</keyword>
<gene>
    <name evidence="8" type="primary">LOC117237967</name>
</gene>
<evidence type="ECO:0000256" key="6">
    <source>
        <dbReference type="SAM" id="Coils"/>
    </source>
</evidence>
<evidence type="ECO:0000256" key="5">
    <source>
        <dbReference type="PROSITE-ProRule" id="PRU00221"/>
    </source>
</evidence>
<protein>
    <submittedName>
        <fullName evidence="8">WD repeat-containing protein 63-like</fullName>
    </submittedName>
</protein>
<dbReference type="InterPro" id="IPR015943">
    <property type="entry name" value="WD40/YVTN_repeat-like_dom_sf"/>
</dbReference>
<dbReference type="PROSITE" id="PS50082">
    <property type="entry name" value="WD_REPEATS_2"/>
    <property type="match status" value="1"/>
</dbReference>
<dbReference type="RefSeq" id="XP_033358326.1">
    <property type="nucleotide sequence ID" value="XM_033502435.1"/>
</dbReference>
<dbReference type="AlphaFoldDB" id="A0A6J3L1I7"/>
<feature type="repeat" description="WD" evidence="5">
    <location>
        <begin position="529"/>
        <end position="544"/>
    </location>
</feature>
<evidence type="ECO:0000313" key="8">
    <source>
        <dbReference type="RefSeq" id="XP_033358326.1"/>
    </source>
</evidence>
<dbReference type="SMART" id="SM00320">
    <property type="entry name" value="WD40"/>
    <property type="match status" value="3"/>
</dbReference>
<comment type="subcellular location">
    <subcellularLocation>
        <location evidence="1">Cytoplasm</location>
    </subcellularLocation>
</comment>
<keyword evidence="2" id="KW-0963">Cytoplasm</keyword>
<dbReference type="GO" id="GO:0036159">
    <property type="term" value="P:inner dynein arm assembly"/>
    <property type="evidence" value="ECO:0007669"/>
    <property type="project" value="TreeGrafter"/>
</dbReference>
<accession>A0A6J3L1I7</accession>
<keyword evidence="6" id="KW-0175">Coiled coil</keyword>
<dbReference type="PANTHER" id="PTHR12442">
    <property type="entry name" value="DYNEIN INTERMEDIATE CHAIN"/>
    <property type="match status" value="1"/>
</dbReference>
<dbReference type="KEGG" id="bvk:117237967"/>
<dbReference type="GeneID" id="117237967"/>
<reference evidence="8" key="1">
    <citation type="submission" date="2025-08" db="UniProtKB">
        <authorList>
            <consortium name="RefSeq"/>
        </authorList>
    </citation>
    <scope>IDENTIFICATION</scope>
    <source>
        <tissue evidence="8">Muscle</tissue>
    </source>
</reference>
<dbReference type="PANTHER" id="PTHR12442:SF5">
    <property type="entry name" value="DYNEIN AXONEMAL INTERMEDIATE CHAIN 3"/>
    <property type="match status" value="1"/>
</dbReference>
<proteinExistence type="predicted"/>
<dbReference type="InterPro" id="IPR036322">
    <property type="entry name" value="WD40_repeat_dom_sf"/>
</dbReference>
<dbReference type="Proteomes" id="UP000504631">
    <property type="component" value="Unplaced"/>
</dbReference>
<sequence length="997" mass="115753">MLGISNDSNRVSYRTVVKKDEMRRKAVKYPHGWTLVDENIENVERVKLDTKTQRELGCLVGEHVFLEYPWAYVHRDVVAKFAKSPDSSLAVFREDIEIYEADTFLVGYSSTKLKSDDFVICLTEEARDLVRQRNRNITRIIWKKIIGNVIKTVKPWNSLGSDLEVEETFVRNTREYFEIEIVLPGRFLNSCRTLCDRSANDFRDSYVQLINEDEKFENVDRKCICRAVQTCMQPRETFVQTCPEYPKNAWTQYACEDILSEFMVANNEEEGQLKGGSEKDDDDRPHREDAIQCKEIEKPREKTALELFLEARSQQMIDAIKYNAAVNLHVDDIENLSNQEEDISTVFNTPAFREQVSFTDFNFTANRIVSDVSLHPKLTEYLAISYISKSKFSRQTRKNEYRSKTEFQTRVLLWKLNDPLRPQLALQDHREIYAISFCPHDDNLLIGGRSTGQIVIWNIKEFLNNLDDGNIKLGTSTRNSLPVFRPIVVSDRHRSHQLPVRNIRWIPAKHNTEPDGSLTKSFVSSDVQLLTASEDGTIAVWNISLLSRHTVRDDEDSDEPLRPSFRIKIQTVDEEPQFTSLCFCFPPIVAEHGENSPDTNKNDIREKHCITKYLWIGCVEGLITCPWEKQIFEENSTDIIECDMLNCSYAHNGPVVEITRSTHLQNVLLTVGGRVFAIWNDDHIDSPLFWRATSSRYTSCCWANEPGVFLVGSQDGNLEMWDIKNESTQPIFTQIVSLEPITYLTLLESPVLYNDGFKKIGVGDGGGLFRVFTEAEVSRNESTIERMDWFEEYTWKETRRKKLFASWQNDFVNNDPAIVAKKLARHEEQVKREAKEARERLRREQETRLRLKAEKRARNVPIPKDVAWKSKEFDRMKEVLLSKRNLVPSELEAKRIPFVALQAERDAKLRKVQDKIVHRDVHLFNTLSAEFPELLETKAETPEFEEFIPIELGKSLNYYVQKFTEIRRKANEAFDQSRGDAIARRDVNGSRKFPLRL</sequence>
<organism evidence="7 8">
    <name type="scientific">Bombus vosnesenskii</name>
    <dbReference type="NCBI Taxonomy" id="207650"/>
    <lineage>
        <taxon>Eukaryota</taxon>
        <taxon>Metazoa</taxon>
        <taxon>Ecdysozoa</taxon>
        <taxon>Arthropoda</taxon>
        <taxon>Hexapoda</taxon>
        <taxon>Insecta</taxon>
        <taxon>Pterygota</taxon>
        <taxon>Neoptera</taxon>
        <taxon>Endopterygota</taxon>
        <taxon>Hymenoptera</taxon>
        <taxon>Apocrita</taxon>
        <taxon>Aculeata</taxon>
        <taxon>Apoidea</taxon>
        <taxon>Anthophila</taxon>
        <taxon>Apidae</taxon>
        <taxon>Bombus</taxon>
        <taxon>Pyrobombus</taxon>
    </lineage>
</organism>
<dbReference type="GO" id="GO:0036156">
    <property type="term" value="C:inner dynein arm"/>
    <property type="evidence" value="ECO:0007669"/>
    <property type="project" value="TreeGrafter"/>
</dbReference>
<dbReference type="SUPFAM" id="SSF50978">
    <property type="entry name" value="WD40 repeat-like"/>
    <property type="match status" value="1"/>
</dbReference>
<evidence type="ECO:0000256" key="3">
    <source>
        <dbReference type="ARBA" id="ARBA00022574"/>
    </source>
</evidence>
<evidence type="ECO:0000256" key="4">
    <source>
        <dbReference type="ARBA" id="ARBA00022737"/>
    </source>
</evidence>
<evidence type="ECO:0000256" key="1">
    <source>
        <dbReference type="ARBA" id="ARBA00004496"/>
    </source>
</evidence>
<name>A0A6J3L1I7_9HYME</name>
<evidence type="ECO:0000313" key="7">
    <source>
        <dbReference type="Proteomes" id="UP000504631"/>
    </source>
</evidence>
<dbReference type="GO" id="GO:0045504">
    <property type="term" value="F:dynein heavy chain binding"/>
    <property type="evidence" value="ECO:0007669"/>
    <property type="project" value="TreeGrafter"/>
</dbReference>
<keyword evidence="4" id="KW-0677">Repeat</keyword>
<dbReference type="InterPro" id="IPR050687">
    <property type="entry name" value="Dynein_IC"/>
</dbReference>
<dbReference type="Gene3D" id="2.130.10.10">
    <property type="entry name" value="YVTN repeat-like/Quinoprotein amine dehydrogenase"/>
    <property type="match status" value="1"/>
</dbReference>
<dbReference type="GO" id="GO:0060294">
    <property type="term" value="P:cilium movement involved in cell motility"/>
    <property type="evidence" value="ECO:0007669"/>
    <property type="project" value="TreeGrafter"/>
</dbReference>
<feature type="coiled-coil region" evidence="6">
    <location>
        <begin position="820"/>
        <end position="854"/>
    </location>
</feature>
<evidence type="ECO:0000256" key="2">
    <source>
        <dbReference type="ARBA" id="ARBA00022490"/>
    </source>
</evidence>